<sequence length="233" mass="25317">MNAQHRRNRSTPALLASLAFAALALTACSAESDPEATVPVLSTMRNTQSASGTTETQSSNRTSGDTYIDQTLNGGAPAWNFPLVFENWTMAPRNDATTLRLDSDAGCSYTATQNPWTGDPKANDRDETQRQADEWKAKLAAETTDPVFTVADSSDVRGIGDSTVTTLRADATYTGADAKPGRSTTWFRTFATGTKPMTMTLEYTCPAEAYNEEDLNQLLENTRLMNVEHPSLD</sequence>
<evidence type="ECO:0008006" key="5">
    <source>
        <dbReference type="Google" id="ProtNLM"/>
    </source>
</evidence>
<feature type="region of interest" description="Disordered" evidence="1">
    <location>
        <begin position="110"/>
        <end position="129"/>
    </location>
</feature>
<evidence type="ECO:0000313" key="3">
    <source>
        <dbReference type="EMBL" id="TWT17507.1"/>
    </source>
</evidence>
<keyword evidence="2" id="KW-0732">Signal</keyword>
<dbReference type="OrthoDB" id="4418985at2"/>
<accession>A0A5C5TV86</accession>
<dbReference type="AlphaFoldDB" id="A0A5C5TV86"/>
<dbReference type="EMBL" id="VOHM01000040">
    <property type="protein sequence ID" value="TWT17507.1"/>
    <property type="molecule type" value="Genomic_DNA"/>
</dbReference>
<dbReference type="RefSeq" id="WP_146325648.1">
    <property type="nucleotide sequence ID" value="NZ_BAABLR010000058.1"/>
</dbReference>
<gene>
    <name evidence="3" type="ORF">FRX94_12335</name>
</gene>
<feature type="signal peptide" evidence="2">
    <location>
        <begin position="1"/>
        <end position="29"/>
    </location>
</feature>
<feature type="chain" id="PRO_5039084380" description="Lipoprotein" evidence="2">
    <location>
        <begin position="30"/>
        <end position="233"/>
    </location>
</feature>
<reference evidence="3 4" key="1">
    <citation type="submission" date="2019-08" db="EMBL/GenBank/DDBJ databases">
        <authorList>
            <person name="Lei W."/>
        </authorList>
    </citation>
    <scope>NUCLEOTIDE SEQUENCE [LARGE SCALE GENOMIC DNA]</scope>
    <source>
        <strain evidence="3 4">CCUG 58627</strain>
    </source>
</reference>
<protein>
    <recommendedName>
        <fullName evidence="5">Lipoprotein</fullName>
    </recommendedName>
</protein>
<comment type="caution">
    <text evidence="3">The sequence shown here is derived from an EMBL/GenBank/DDBJ whole genome shotgun (WGS) entry which is preliminary data.</text>
</comment>
<dbReference type="Proteomes" id="UP000320791">
    <property type="component" value="Unassembled WGS sequence"/>
</dbReference>
<dbReference type="PROSITE" id="PS51257">
    <property type="entry name" value="PROKAR_LIPOPROTEIN"/>
    <property type="match status" value="1"/>
</dbReference>
<evidence type="ECO:0000313" key="4">
    <source>
        <dbReference type="Proteomes" id="UP000320791"/>
    </source>
</evidence>
<evidence type="ECO:0000256" key="2">
    <source>
        <dbReference type="SAM" id="SignalP"/>
    </source>
</evidence>
<name>A0A5C5TV86_9CORY</name>
<proteinExistence type="predicted"/>
<evidence type="ECO:0000256" key="1">
    <source>
        <dbReference type="SAM" id="MobiDB-lite"/>
    </source>
</evidence>
<feature type="region of interest" description="Disordered" evidence="1">
    <location>
        <begin position="44"/>
        <end position="67"/>
    </location>
</feature>
<organism evidence="3 4">
    <name type="scientific">Corynebacterium canis</name>
    <dbReference type="NCBI Taxonomy" id="679663"/>
    <lineage>
        <taxon>Bacteria</taxon>
        <taxon>Bacillati</taxon>
        <taxon>Actinomycetota</taxon>
        <taxon>Actinomycetes</taxon>
        <taxon>Mycobacteriales</taxon>
        <taxon>Corynebacteriaceae</taxon>
        <taxon>Corynebacterium</taxon>
    </lineage>
</organism>
<keyword evidence="4" id="KW-1185">Reference proteome</keyword>